<dbReference type="InterPro" id="IPR023198">
    <property type="entry name" value="PGP-like_dom2"/>
</dbReference>
<protein>
    <submittedName>
        <fullName evidence="2">Uncharacterized protein</fullName>
    </submittedName>
</protein>
<dbReference type="AlphaFoldDB" id="A0A3P7J8L9"/>
<dbReference type="SFLD" id="SFLDS00003">
    <property type="entry name" value="Haloacid_Dehalogenase"/>
    <property type="match status" value="1"/>
</dbReference>
<name>A0A3P7J8L9_STRVU</name>
<dbReference type="InterPro" id="IPR023214">
    <property type="entry name" value="HAD_sf"/>
</dbReference>
<evidence type="ECO:0000256" key="1">
    <source>
        <dbReference type="SAM" id="SignalP"/>
    </source>
</evidence>
<proteinExistence type="predicted"/>
<dbReference type="EMBL" id="UYYB01098136">
    <property type="protein sequence ID" value="VDM76973.1"/>
    <property type="molecule type" value="Genomic_DNA"/>
</dbReference>
<dbReference type="OrthoDB" id="269227at2759"/>
<dbReference type="Proteomes" id="UP000270094">
    <property type="component" value="Unassembled WGS sequence"/>
</dbReference>
<dbReference type="GO" id="GO:0006281">
    <property type="term" value="P:DNA repair"/>
    <property type="evidence" value="ECO:0007669"/>
    <property type="project" value="TreeGrafter"/>
</dbReference>
<reference evidence="2 3" key="1">
    <citation type="submission" date="2018-11" db="EMBL/GenBank/DDBJ databases">
        <authorList>
            <consortium name="Pathogen Informatics"/>
        </authorList>
    </citation>
    <scope>NUCLEOTIDE SEQUENCE [LARGE SCALE GENOMIC DNA]</scope>
</reference>
<dbReference type="Gene3D" id="1.10.150.240">
    <property type="entry name" value="Putative phosphatase, domain 2"/>
    <property type="match status" value="1"/>
</dbReference>
<gene>
    <name evidence="2" type="ORF">SVUK_LOCUS11971</name>
</gene>
<sequence>MNFFFSALLALRNASSTTPSTAITTHSPPRRQLTIQSKPRIEENPLELQKPELIIFDKDGTLICFHSMWIPWAMDTAKRLEEATGLRLSRQIYQLLGLCPAQGKDNVIDKCIQDSQLRSSASLRAILDMQLLFNALKDNDVKTAVCTADNRTNTVAMLQRFGIEKLVDIIVCGDDPGSKPKPHPRNADYICRSLRVPPENAVMVGDTLADLGMARAAGLGAAVGVLSGVGSLDHLESHADILVPDVGSLLTIFLGIDKF</sequence>
<dbReference type="SFLD" id="SFLDG01129">
    <property type="entry name" value="C1.5:_HAD__Beta-PGM__Phosphata"/>
    <property type="match status" value="1"/>
</dbReference>
<feature type="chain" id="PRO_5018118392" evidence="1">
    <location>
        <begin position="17"/>
        <end position="259"/>
    </location>
</feature>
<dbReference type="PANTHER" id="PTHR43434">
    <property type="entry name" value="PHOSPHOGLYCOLATE PHOSPHATASE"/>
    <property type="match status" value="1"/>
</dbReference>
<dbReference type="NCBIfam" id="TIGR01549">
    <property type="entry name" value="HAD-SF-IA-v1"/>
    <property type="match status" value="1"/>
</dbReference>
<dbReference type="PANTHER" id="PTHR43434:SF22">
    <property type="entry name" value="PHOSPHOGLYCOLATE PHOSPHATASE"/>
    <property type="match status" value="1"/>
</dbReference>
<dbReference type="Pfam" id="PF00702">
    <property type="entry name" value="Hydrolase"/>
    <property type="match status" value="1"/>
</dbReference>
<dbReference type="Gene3D" id="3.40.50.1000">
    <property type="entry name" value="HAD superfamily/HAD-like"/>
    <property type="match status" value="1"/>
</dbReference>
<keyword evidence="3" id="KW-1185">Reference proteome</keyword>
<organism evidence="2 3">
    <name type="scientific">Strongylus vulgaris</name>
    <name type="common">Blood worm</name>
    <dbReference type="NCBI Taxonomy" id="40348"/>
    <lineage>
        <taxon>Eukaryota</taxon>
        <taxon>Metazoa</taxon>
        <taxon>Ecdysozoa</taxon>
        <taxon>Nematoda</taxon>
        <taxon>Chromadorea</taxon>
        <taxon>Rhabditida</taxon>
        <taxon>Rhabditina</taxon>
        <taxon>Rhabditomorpha</taxon>
        <taxon>Strongyloidea</taxon>
        <taxon>Strongylidae</taxon>
        <taxon>Strongylus</taxon>
    </lineage>
</organism>
<dbReference type="SUPFAM" id="SSF56784">
    <property type="entry name" value="HAD-like"/>
    <property type="match status" value="1"/>
</dbReference>
<dbReference type="GO" id="GO:0008967">
    <property type="term" value="F:phosphoglycolate phosphatase activity"/>
    <property type="evidence" value="ECO:0007669"/>
    <property type="project" value="TreeGrafter"/>
</dbReference>
<keyword evidence="1" id="KW-0732">Signal</keyword>
<dbReference type="InterPro" id="IPR036412">
    <property type="entry name" value="HAD-like_sf"/>
</dbReference>
<feature type="signal peptide" evidence="1">
    <location>
        <begin position="1"/>
        <end position="16"/>
    </location>
</feature>
<dbReference type="InterPro" id="IPR050155">
    <property type="entry name" value="HAD-like_hydrolase_sf"/>
</dbReference>
<evidence type="ECO:0000313" key="2">
    <source>
        <dbReference type="EMBL" id="VDM76973.1"/>
    </source>
</evidence>
<dbReference type="InterPro" id="IPR006439">
    <property type="entry name" value="HAD-SF_hydro_IA"/>
</dbReference>
<accession>A0A3P7J8L9</accession>
<evidence type="ECO:0000313" key="3">
    <source>
        <dbReference type="Proteomes" id="UP000270094"/>
    </source>
</evidence>